<comment type="caution">
    <text evidence="6">The sequence shown here is derived from an EMBL/GenBank/DDBJ whole genome shotgun (WGS) entry which is preliminary data.</text>
</comment>
<dbReference type="InterPro" id="IPR036388">
    <property type="entry name" value="WH-like_DNA-bd_sf"/>
</dbReference>
<dbReference type="Gene3D" id="1.10.10.10">
    <property type="entry name" value="Winged helix-like DNA-binding domain superfamily/Winged helix DNA-binding domain"/>
    <property type="match status" value="1"/>
</dbReference>
<keyword evidence="3" id="KW-0238">DNA-binding</keyword>
<evidence type="ECO:0000256" key="4">
    <source>
        <dbReference type="ARBA" id="ARBA00023163"/>
    </source>
</evidence>
<dbReference type="Proteomes" id="UP000007360">
    <property type="component" value="Unassembled WGS sequence"/>
</dbReference>
<dbReference type="PATRIC" id="fig|1204725.3.peg.466"/>
<evidence type="ECO:0000313" key="6">
    <source>
        <dbReference type="EMBL" id="EKF87078.1"/>
    </source>
</evidence>
<name>K2R3F0_METFP</name>
<organism evidence="6 7">
    <name type="scientific">Methanobacterium formicicum (strain DSM 3637 / PP1)</name>
    <dbReference type="NCBI Taxonomy" id="1204725"/>
    <lineage>
        <taxon>Archaea</taxon>
        <taxon>Methanobacteriati</taxon>
        <taxon>Methanobacteriota</taxon>
        <taxon>Methanomada group</taxon>
        <taxon>Methanobacteria</taxon>
        <taxon>Methanobacteriales</taxon>
        <taxon>Methanobacteriaceae</taxon>
        <taxon>Methanobacterium</taxon>
    </lineage>
</organism>
<dbReference type="GO" id="GO:0000976">
    <property type="term" value="F:transcription cis-regulatory region binding"/>
    <property type="evidence" value="ECO:0007669"/>
    <property type="project" value="TreeGrafter"/>
</dbReference>
<feature type="domain" description="HTH lysR-type" evidence="5">
    <location>
        <begin position="20"/>
        <end position="76"/>
    </location>
</feature>
<reference evidence="6 7" key="1">
    <citation type="journal article" date="2012" name="J. Bacteriol.">
        <title>Draft genome sequence of Methanobacterium formicicum DSM 3637, an archaebacterium isolated from the methane producer amoeba Pelomyxa palustris.</title>
        <authorList>
            <person name="Gutierrez G."/>
        </authorList>
    </citation>
    <scope>NUCLEOTIDE SEQUENCE [LARGE SCALE GENOMIC DNA]</scope>
    <source>
        <strain evidence="7">DSM 3637 / PP1</strain>
    </source>
</reference>
<sequence length="299" mass="33775">MKSQPSVNLQINGETFSYRLFDALREITNTWSQREAAKRLGISHAVLNRRIRDAEGKLGFKLVETTGAGSGLSPQGMVILEKYQSYLRRLEDRDVPVIGGGPIATGLMDALARQYGLEVVIYTTDDLNALKMAEMDMLDILVLDDPVHAYMHDLDFLPIARDDLVLVSGSDENLENVDQLRGREFVEVIHSAQRLAWNTLDQLRVDYEIVDVCSSPENALKMVKTREDLLTFQNRSFMSPLLDSFTVSDIMADDTSHIISMVIPDKDEADKKDELEDFSNFIQGKGQDIIREWGFGRID</sequence>
<evidence type="ECO:0000256" key="3">
    <source>
        <dbReference type="ARBA" id="ARBA00023125"/>
    </source>
</evidence>
<keyword evidence="7" id="KW-1185">Reference proteome</keyword>
<protein>
    <submittedName>
        <fullName evidence="6">LysR family transcriptional regulator</fullName>
    </submittedName>
</protein>
<dbReference type="PANTHER" id="PTHR30126:SF40">
    <property type="entry name" value="HTH-TYPE TRANSCRIPTIONAL REGULATOR GLTR"/>
    <property type="match status" value="1"/>
</dbReference>
<dbReference type="OrthoDB" id="62169at2157"/>
<dbReference type="InterPro" id="IPR036390">
    <property type="entry name" value="WH_DNA-bd_sf"/>
</dbReference>
<comment type="similarity">
    <text evidence="1">Belongs to the LysR transcriptional regulatory family.</text>
</comment>
<gene>
    <name evidence="6" type="ORF">A994_02300</name>
</gene>
<keyword evidence="2" id="KW-0805">Transcription regulation</keyword>
<dbReference type="RefSeq" id="WP_004029657.1">
    <property type="nucleotide sequence ID" value="NZ_AMPO01000001.1"/>
</dbReference>
<dbReference type="GO" id="GO:0003700">
    <property type="term" value="F:DNA-binding transcription factor activity"/>
    <property type="evidence" value="ECO:0007669"/>
    <property type="project" value="InterPro"/>
</dbReference>
<evidence type="ECO:0000259" key="5">
    <source>
        <dbReference type="Pfam" id="PF00126"/>
    </source>
</evidence>
<evidence type="ECO:0000313" key="7">
    <source>
        <dbReference type="Proteomes" id="UP000007360"/>
    </source>
</evidence>
<dbReference type="InterPro" id="IPR000847">
    <property type="entry name" value="LysR_HTH_N"/>
</dbReference>
<keyword evidence="4" id="KW-0804">Transcription</keyword>
<proteinExistence type="inferred from homology"/>
<dbReference type="Pfam" id="PF00126">
    <property type="entry name" value="HTH_1"/>
    <property type="match status" value="1"/>
</dbReference>
<dbReference type="EMBL" id="AMPO01000001">
    <property type="protein sequence ID" value="EKF87078.1"/>
    <property type="molecule type" value="Genomic_DNA"/>
</dbReference>
<dbReference type="PANTHER" id="PTHR30126">
    <property type="entry name" value="HTH-TYPE TRANSCRIPTIONAL REGULATOR"/>
    <property type="match status" value="1"/>
</dbReference>
<accession>K2R3F0</accession>
<evidence type="ECO:0000256" key="1">
    <source>
        <dbReference type="ARBA" id="ARBA00009437"/>
    </source>
</evidence>
<dbReference type="SUPFAM" id="SSF46785">
    <property type="entry name" value="Winged helix' DNA-binding domain"/>
    <property type="match status" value="1"/>
</dbReference>
<evidence type="ECO:0000256" key="2">
    <source>
        <dbReference type="ARBA" id="ARBA00023015"/>
    </source>
</evidence>
<dbReference type="AlphaFoldDB" id="K2R3F0"/>